<dbReference type="PROSITE" id="PS50929">
    <property type="entry name" value="ABC_TM1F"/>
    <property type="match status" value="2"/>
</dbReference>
<keyword evidence="5" id="KW-0547">Nucleotide-binding</keyword>
<dbReference type="InParanoid" id="A0A165T414"/>
<dbReference type="InterPro" id="IPR003439">
    <property type="entry name" value="ABC_transporter-like_ATP-bd"/>
</dbReference>
<feature type="domain" description="ABC transmembrane type-1" evidence="11">
    <location>
        <begin position="83"/>
        <end position="392"/>
    </location>
</feature>
<dbReference type="GO" id="GO:0015421">
    <property type="term" value="F:ABC-type oligopeptide transporter activity"/>
    <property type="evidence" value="ECO:0007669"/>
    <property type="project" value="TreeGrafter"/>
</dbReference>
<keyword evidence="13" id="KW-1185">Reference proteome</keyword>
<keyword evidence="3" id="KW-1003">Cell membrane</keyword>
<evidence type="ECO:0000256" key="6">
    <source>
        <dbReference type="ARBA" id="ARBA00022840"/>
    </source>
</evidence>
<evidence type="ECO:0000256" key="4">
    <source>
        <dbReference type="ARBA" id="ARBA00022692"/>
    </source>
</evidence>
<dbReference type="CDD" id="cd18578">
    <property type="entry name" value="ABC_6TM_Pgp_ABCB1_D2_like"/>
    <property type="match status" value="1"/>
</dbReference>
<dbReference type="PANTHER" id="PTHR43394:SF15">
    <property type="entry name" value="ALPHA-FACTOR-TRANSPORTING ATPASE"/>
    <property type="match status" value="1"/>
</dbReference>
<dbReference type="SUPFAM" id="SSF52540">
    <property type="entry name" value="P-loop containing nucleoside triphosphate hydrolases"/>
    <property type="match status" value="2"/>
</dbReference>
<keyword evidence="7 9" id="KW-1133">Transmembrane helix</keyword>
<dbReference type="GO" id="GO:0005743">
    <property type="term" value="C:mitochondrial inner membrane"/>
    <property type="evidence" value="ECO:0007669"/>
    <property type="project" value="TreeGrafter"/>
</dbReference>
<keyword evidence="4 9" id="KW-0812">Transmembrane</keyword>
<protein>
    <submittedName>
        <fullName evidence="12">p-loop containing nucleoside triphosphate hydrolase protein</fullName>
    </submittedName>
</protein>
<feature type="transmembrane region" description="Helical" evidence="9">
    <location>
        <begin position="136"/>
        <end position="157"/>
    </location>
</feature>
<dbReference type="FunFam" id="3.40.50.300:FF:000221">
    <property type="entry name" value="Multidrug ABC transporter ATP-binding protein"/>
    <property type="match status" value="1"/>
</dbReference>
<evidence type="ECO:0000259" key="11">
    <source>
        <dbReference type="PROSITE" id="PS50929"/>
    </source>
</evidence>
<dbReference type="PANTHER" id="PTHR43394">
    <property type="entry name" value="ATP-DEPENDENT PERMEASE MDL1, MITOCHONDRIAL"/>
    <property type="match status" value="1"/>
</dbReference>
<evidence type="ECO:0000256" key="7">
    <source>
        <dbReference type="ARBA" id="ARBA00022989"/>
    </source>
</evidence>
<dbReference type="InterPro" id="IPR003593">
    <property type="entry name" value="AAA+_ATPase"/>
</dbReference>
<organism evidence="12 13">
    <name type="scientific">Neolentinus lepideus HHB14362 ss-1</name>
    <dbReference type="NCBI Taxonomy" id="1314782"/>
    <lineage>
        <taxon>Eukaryota</taxon>
        <taxon>Fungi</taxon>
        <taxon>Dikarya</taxon>
        <taxon>Basidiomycota</taxon>
        <taxon>Agaricomycotina</taxon>
        <taxon>Agaricomycetes</taxon>
        <taxon>Gloeophyllales</taxon>
        <taxon>Gloeophyllaceae</taxon>
        <taxon>Neolentinus</taxon>
    </lineage>
</organism>
<dbReference type="GO" id="GO:0016887">
    <property type="term" value="F:ATP hydrolysis activity"/>
    <property type="evidence" value="ECO:0007669"/>
    <property type="project" value="InterPro"/>
</dbReference>
<feature type="transmembrane region" description="Helical" evidence="9">
    <location>
        <begin position="249"/>
        <end position="271"/>
    </location>
</feature>
<dbReference type="FunCoup" id="A0A165T414">
    <property type="interactions" value="27"/>
</dbReference>
<feature type="transmembrane region" description="Helical" evidence="9">
    <location>
        <begin position="1075"/>
        <end position="1098"/>
    </location>
</feature>
<feature type="domain" description="ABC transporter" evidence="10">
    <location>
        <begin position="1251"/>
        <end position="1487"/>
    </location>
</feature>
<dbReference type="Gene3D" id="1.20.1560.10">
    <property type="entry name" value="ABC transporter type 1, transmembrane domain"/>
    <property type="match status" value="2"/>
</dbReference>
<dbReference type="SMART" id="SM00382">
    <property type="entry name" value="AAA"/>
    <property type="match status" value="2"/>
</dbReference>
<reference evidence="12 13" key="1">
    <citation type="journal article" date="2016" name="Mol. Biol. Evol.">
        <title>Comparative Genomics of Early-Diverging Mushroom-Forming Fungi Provides Insights into the Origins of Lignocellulose Decay Capabilities.</title>
        <authorList>
            <person name="Nagy L.G."/>
            <person name="Riley R."/>
            <person name="Tritt A."/>
            <person name="Adam C."/>
            <person name="Daum C."/>
            <person name="Floudas D."/>
            <person name="Sun H."/>
            <person name="Yadav J.S."/>
            <person name="Pangilinan J."/>
            <person name="Larsson K.H."/>
            <person name="Matsuura K."/>
            <person name="Barry K."/>
            <person name="Labutti K."/>
            <person name="Kuo R."/>
            <person name="Ohm R.A."/>
            <person name="Bhattacharya S.S."/>
            <person name="Shirouzu T."/>
            <person name="Yoshinaga Y."/>
            <person name="Martin F.M."/>
            <person name="Grigoriev I.V."/>
            <person name="Hibbett D.S."/>
        </authorList>
    </citation>
    <scope>NUCLEOTIDE SEQUENCE [LARGE SCALE GENOMIC DNA]</scope>
    <source>
        <strain evidence="12 13">HHB14362 ss-1</strain>
    </source>
</reference>
<keyword evidence="2" id="KW-0813">Transport</keyword>
<keyword evidence="8 9" id="KW-0472">Membrane</keyword>
<evidence type="ECO:0000313" key="13">
    <source>
        <dbReference type="Proteomes" id="UP000076761"/>
    </source>
</evidence>
<feature type="transmembrane region" description="Helical" evidence="9">
    <location>
        <begin position="222"/>
        <end position="243"/>
    </location>
</feature>
<dbReference type="Gene3D" id="3.40.50.300">
    <property type="entry name" value="P-loop containing nucleotide triphosphate hydrolases"/>
    <property type="match status" value="2"/>
</dbReference>
<evidence type="ECO:0000256" key="2">
    <source>
        <dbReference type="ARBA" id="ARBA00022448"/>
    </source>
</evidence>
<dbReference type="STRING" id="1314782.A0A165T414"/>
<evidence type="ECO:0000256" key="3">
    <source>
        <dbReference type="ARBA" id="ARBA00022475"/>
    </source>
</evidence>
<dbReference type="GO" id="GO:0005524">
    <property type="term" value="F:ATP binding"/>
    <property type="evidence" value="ECO:0007669"/>
    <property type="project" value="UniProtKB-KW"/>
</dbReference>
<comment type="subcellular location">
    <subcellularLocation>
        <location evidence="1">Cell membrane</location>
        <topology evidence="1">Multi-pass membrane protein</topology>
    </subcellularLocation>
</comment>
<dbReference type="InterPro" id="IPR036640">
    <property type="entry name" value="ABC1_TM_sf"/>
</dbReference>
<dbReference type="GO" id="GO:0005886">
    <property type="term" value="C:plasma membrane"/>
    <property type="evidence" value="ECO:0007669"/>
    <property type="project" value="UniProtKB-SubCell"/>
</dbReference>
<gene>
    <name evidence="12" type="ORF">NEOLEDRAFT_1113444</name>
</gene>
<keyword evidence="6" id="KW-0067">ATP-binding</keyword>
<evidence type="ECO:0000256" key="1">
    <source>
        <dbReference type="ARBA" id="ARBA00004651"/>
    </source>
</evidence>
<feature type="domain" description="ABC transporter" evidence="10">
    <location>
        <begin position="449"/>
        <end position="690"/>
    </location>
</feature>
<dbReference type="PROSITE" id="PS00211">
    <property type="entry name" value="ABC_TRANSPORTER_1"/>
    <property type="match status" value="1"/>
</dbReference>
<dbReference type="InterPro" id="IPR039421">
    <property type="entry name" value="Type_1_exporter"/>
</dbReference>
<dbReference type="InterPro" id="IPR011527">
    <property type="entry name" value="ABC1_TM_dom"/>
</dbReference>
<dbReference type="FunFam" id="3.40.50.300:FF:001471">
    <property type="entry name" value="P-loop containing nucleoside triphosphate hydrolase protein"/>
    <property type="match status" value="1"/>
</dbReference>
<dbReference type="OrthoDB" id="6500128at2759"/>
<feature type="transmembrane region" description="Helical" evidence="9">
    <location>
        <begin position="1046"/>
        <end position="1069"/>
    </location>
</feature>
<dbReference type="InterPro" id="IPR027417">
    <property type="entry name" value="P-loop_NTPase"/>
</dbReference>
<feature type="transmembrane region" description="Helical" evidence="9">
    <location>
        <begin position="76"/>
        <end position="101"/>
    </location>
</feature>
<name>A0A165T414_9AGAM</name>
<evidence type="ECO:0000313" key="12">
    <source>
        <dbReference type="EMBL" id="KZT26106.1"/>
    </source>
</evidence>
<dbReference type="GO" id="GO:0090374">
    <property type="term" value="P:oligopeptide export from mitochondrion"/>
    <property type="evidence" value="ECO:0007669"/>
    <property type="project" value="TreeGrafter"/>
</dbReference>
<proteinExistence type="predicted"/>
<evidence type="ECO:0000256" key="9">
    <source>
        <dbReference type="SAM" id="Phobius"/>
    </source>
</evidence>
<dbReference type="CDD" id="cd18577">
    <property type="entry name" value="ABC_6TM_Pgp_ABCB1_D1_like"/>
    <property type="match status" value="1"/>
</dbReference>
<sequence length="1493" mass="162894">MRRPAGLAVDTAVAVEKTNPNADTVILVQSPESSTNALNVTSTLTLNALPSPELPPYTPPTPSIRLLFSLLARRDLLLLVLPAILLSVITGGIAPFMTIVIGQNFDAFAAFPQTPNPPESAKHKLLRGVGLAALELIGLAAGALALSSITSSLWIWAGERNAMSLRKRVYQAVTRKEMVWFDTKMGSEGSVQSVEEGQGPVGAGGLMAQFAKETDEVRMASSLASGMVIQHLTTTVTALILAFTRSWSLTLVILSVVPVLVLIQGVVTRLVNPNLNEERHQTAIAATLVDRAVAAIATVKAFNAQQVELEVISTVLDRMRAAAKRCNSLWAVSSGLSQFTMMAMFVQGFWFGAKLVRDGSASAGDVMTVFWACLISTSNLQMCLPQLVVLTKGKVAMASLLRLVEEPVEVSAPIKSVSTLYTPLPSGPHLKKNAATLRRIAPPRCDGEFALHSVTFAYPSRPTVPVLEDVSLYLPAGETTFIVGGSGSGKSTIAQLLLRMYTPQRGSVQLDDQEMAFLDDAFLRDHVAAVSQTCIMFDATVHENVAMGLVGGRPEDVSREEVVEACRVALMHEFVRDLPEGYDTRLGNGGANLSGGQKQRLAIARARLRNPSVLILDEATSALDATSRLLVFEAIKRWRQNKTTIVITHDLSQIESQDFVYVLKHGRVIEQGYRADLETIPSGEFREMAETQGAMGGLPEKDTESAEGEMRKEREMEVEAILEQHDARKELLVEDSKVLKHMSVAKPSVRPITMGNWMFDAIADLTKGSVTEPSKAPVTARDTYRVSRFVPPEAFSQEMMENRPRRPSSLIFVPDLPPPPAALGRRLSLQFSPTSATYKRSSWIDIDEDFEEEKWVLERSGAQAHQNRDRHGEDKPRARWDEARLRELKSVKVERPATDQTHSQASSTPEKSLSLFQTICAIYPSIPHKPVFFLGILISLISGAMTPIFSFLLSRLLYEVSIGAHDVSTINVFGGIVLSIAAADGLFMGLKFFIMETLAMSWVTRIRNVCLRLVLSQDKKWFDKTDNSSVRLMNILIKDGDDARSLIATVIAQCMVVSAMLSVGLIWALARGWQYTLVGLAIAPVFVVTMAVQTNLVARAEYRNKRAREDVAKTYYDVISNIRGIRSMGFEKIFQAQFEKTVGEALSTGVRGAFVEGCTYGVASSLIYLAEALLFYVGAVFIAKGIYTYLQMIETLQLIVFTVTLGSQLMSFTNRIAKSVQATNDFNRLLQLSSDTDESCGLMRPTIEGEVAFKNVAFSYPERPDAPVLKDVSFSVAEGECVAIVGASGSGKSTIAALLQRLYEPPVGSITIGTTDVRSISVDYLREHVAVVSQNPNLFDASVRENIAYGAKSLSDDQLRRAALAANADEFIGMLPKGYDTMVGENAALISGGQAQRISIARALARPSKILILDECTSALDPANQAAVIETIRGAKVGRTTLMVTHKLPLMRMCDRILVVEDGAIVEEGPYEALMERNAIFARLASAGEWLGE</sequence>
<dbReference type="SUPFAM" id="SSF90123">
    <property type="entry name" value="ABC transporter transmembrane region"/>
    <property type="match status" value="2"/>
</dbReference>
<dbReference type="Pfam" id="PF00664">
    <property type="entry name" value="ABC_membrane"/>
    <property type="match status" value="2"/>
</dbReference>
<feature type="transmembrane region" description="Helical" evidence="9">
    <location>
        <begin position="972"/>
        <end position="994"/>
    </location>
</feature>
<keyword evidence="12" id="KW-0378">Hydrolase</keyword>
<evidence type="ECO:0000256" key="8">
    <source>
        <dbReference type="ARBA" id="ARBA00023136"/>
    </source>
</evidence>
<feature type="transmembrane region" description="Helical" evidence="9">
    <location>
        <begin position="328"/>
        <end position="349"/>
    </location>
</feature>
<dbReference type="Pfam" id="PF00005">
    <property type="entry name" value="ABC_tran"/>
    <property type="match status" value="2"/>
</dbReference>
<accession>A0A165T414</accession>
<feature type="domain" description="ABC transmembrane type-1" evidence="11">
    <location>
        <begin position="933"/>
        <end position="1218"/>
    </location>
</feature>
<dbReference type="EMBL" id="KV425568">
    <property type="protein sequence ID" value="KZT26106.1"/>
    <property type="molecule type" value="Genomic_DNA"/>
</dbReference>
<evidence type="ECO:0000256" key="5">
    <source>
        <dbReference type="ARBA" id="ARBA00022741"/>
    </source>
</evidence>
<feature type="transmembrane region" description="Helical" evidence="9">
    <location>
        <begin position="931"/>
        <end position="952"/>
    </location>
</feature>
<dbReference type="InterPro" id="IPR017871">
    <property type="entry name" value="ABC_transporter-like_CS"/>
</dbReference>
<feature type="transmembrane region" description="Helical" evidence="9">
    <location>
        <begin position="369"/>
        <end position="390"/>
    </location>
</feature>
<dbReference type="PROSITE" id="PS50893">
    <property type="entry name" value="ABC_TRANSPORTER_2"/>
    <property type="match status" value="2"/>
</dbReference>
<dbReference type="Proteomes" id="UP000076761">
    <property type="component" value="Unassembled WGS sequence"/>
</dbReference>
<evidence type="ECO:0000259" key="10">
    <source>
        <dbReference type="PROSITE" id="PS50893"/>
    </source>
</evidence>